<dbReference type="PANTHER" id="PTHR31084:SF0">
    <property type="entry name" value="ALPHA-L-FUCOSIDASE 2"/>
    <property type="match status" value="1"/>
</dbReference>
<dbReference type="Pfam" id="PF14498">
    <property type="entry name" value="Glyco_hyd_65N_2"/>
    <property type="match status" value="1"/>
</dbReference>
<feature type="domain" description="Alpha fucosidase A-like C-terminal" evidence="3">
    <location>
        <begin position="747"/>
        <end position="797"/>
    </location>
</feature>
<dbReference type="OrthoDB" id="9802600at2"/>
<dbReference type="Pfam" id="PF21307">
    <property type="entry name" value="Glyco_hydro_95_C"/>
    <property type="match status" value="1"/>
</dbReference>
<dbReference type="InterPro" id="IPR027414">
    <property type="entry name" value="GH95_N_dom"/>
</dbReference>
<feature type="region of interest" description="Disordered" evidence="1">
    <location>
        <begin position="525"/>
        <end position="545"/>
    </location>
</feature>
<dbReference type="AlphaFoldDB" id="A0A4Z1DWI2"/>
<feature type="compositionally biased region" description="Polar residues" evidence="1">
    <location>
        <begin position="525"/>
        <end position="535"/>
    </location>
</feature>
<name>A0A4Z1DWI2_9MICO</name>
<protein>
    <submittedName>
        <fullName evidence="5">Putative large secreted protein</fullName>
    </submittedName>
</protein>
<keyword evidence="6" id="KW-1185">Reference proteome</keyword>
<dbReference type="GO" id="GO:0005975">
    <property type="term" value="P:carbohydrate metabolic process"/>
    <property type="evidence" value="ECO:0007669"/>
    <property type="project" value="InterPro"/>
</dbReference>
<dbReference type="PIRSF" id="PIRSF007663">
    <property type="entry name" value="UCP007663"/>
    <property type="match status" value="1"/>
</dbReference>
<dbReference type="Proteomes" id="UP000297318">
    <property type="component" value="Unassembled WGS sequence"/>
</dbReference>
<dbReference type="InterPro" id="IPR049053">
    <property type="entry name" value="AFCA-like_C"/>
</dbReference>
<comment type="caution">
    <text evidence="5">The sequence shown here is derived from an EMBL/GenBank/DDBJ whole genome shotgun (WGS) entry which is preliminary data.</text>
</comment>
<evidence type="ECO:0000256" key="1">
    <source>
        <dbReference type="SAM" id="MobiDB-lite"/>
    </source>
</evidence>
<feature type="domain" description="Glycosyl hydrolase family 95 N-terminal" evidence="2">
    <location>
        <begin position="7"/>
        <end position="263"/>
    </location>
</feature>
<organism evidence="5 6">
    <name type="scientific">Serinibacter arcticus</name>
    <dbReference type="NCBI Taxonomy" id="1655435"/>
    <lineage>
        <taxon>Bacteria</taxon>
        <taxon>Bacillati</taxon>
        <taxon>Actinomycetota</taxon>
        <taxon>Actinomycetes</taxon>
        <taxon>Micrococcales</taxon>
        <taxon>Beutenbergiaceae</taxon>
        <taxon>Serinibacter</taxon>
    </lineage>
</organism>
<dbReference type="SUPFAM" id="SSF48208">
    <property type="entry name" value="Six-hairpin glycosidases"/>
    <property type="match status" value="1"/>
</dbReference>
<evidence type="ECO:0000313" key="6">
    <source>
        <dbReference type="Proteomes" id="UP000297318"/>
    </source>
</evidence>
<dbReference type="GO" id="GO:0004560">
    <property type="term" value="F:alpha-L-fucosidase activity"/>
    <property type="evidence" value="ECO:0007669"/>
    <property type="project" value="InterPro"/>
</dbReference>
<accession>A0A4Z1DWI2</accession>
<evidence type="ECO:0000313" key="5">
    <source>
        <dbReference type="EMBL" id="TGO03886.1"/>
    </source>
</evidence>
<dbReference type="InterPro" id="IPR008928">
    <property type="entry name" value="6-hairpin_glycosidase_sf"/>
</dbReference>
<dbReference type="PANTHER" id="PTHR31084">
    <property type="entry name" value="ALPHA-L-FUCOSIDASE 2"/>
    <property type="match status" value="1"/>
</dbReference>
<dbReference type="EMBL" id="RHPJ01000005">
    <property type="protein sequence ID" value="TGO03886.1"/>
    <property type="molecule type" value="Genomic_DNA"/>
</dbReference>
<proteinExistence type="predicted"/>
<reference evidence="5 6" key="1">
    <citation type="submission" date="2018-11" db="EMBL/GenBank/DDBJ databases">
        <title>Complete genome sequencing of the Actinobacteria Serinibacter sp. K3-2.</title>
        <authorList>
            <person name="Rakitin A.L."/>
            <person name="Beletsky A.V."/>
            <person name="Mardanov A.V."/>
            <person name="Ravin N.V."/>
            <person name="Gromova A.S."/>
            <person name="Filippova S.N."/>
            <person name="Gal'Chenko V.F."/>
        </authorList>
    </citation>
    <scope>NUCLEOTIDE SEQUENCE [LARGE SCALE GENOMIC DNA]</scope>
    <source>
        <strain evidence="5 6">K3-2</strain>
    </source>
</reference>
<dbReference type="InterPro" id="IPR016518">
    <property type="entry name" value="Alpha-L-fucosidase"/>
</dbReference>
<gene>
    <name evidence="5" type="ORF">SERN_2898</name>
</gene>
<sequence length="816" mass="85768">MTALLLVADAPAEIWTDAYPVGNGRLGAMCFGGVRGDRWQVNDATCWSGAPGPPSRPAGLGDGDGARLLARARSALAAGDVAAAERAVARLQTGFSQAYQPLVDVLLEVGGDDADAADAADAAGLLTRRLDLRRAVARQTWAGPDGGAGGEQRTFASAPAGVLVAERTWAEPSDAVVRLTSPHPGLTPMVDDGRVSAVVRLPSAVVPGREDDPGGVEYGGPSISAAIVLAVETDGELLARADGVAVRGARTLRLVLATATDADPDSDADAAAGGRPVLHGDADHLIARAAETVSAAVGRTTEDLQAEHEDDHRALFDRVELELGGATATATAAERPTIERSTIDRLVASADGAPDPDLAVLAFQYGRYLTIAGSRPGSPPLNLQGIWNAETDPPWSSSYTVNINTQMSYWPALTTNLAECHAPLTTWLALVAETGTAVARDLYGAPGWVLHHNGDRWGFAAPVGRGTDSASWSFWPLGGVWLARQALAEAEVLGDRAAAGRVWPVVAGAVELALWWLVEDADGTLATSPSTSPENTWHDDDDDERSWSLTTTSTADVELLRDLFDGVLTHAPDDADPVLLGRVAAALRRLPATRVLADGRIAEWSGAEVDVEEHHRHQSHLIGVFPGRSITRSTPELAEAARASLRGRGEESTGWSLAWRLALWARLGDAHRVAATVARFLRPVDPPGPDGSRRSAAHAHEGGVYRSLLCAHPPFQIDGNLGFTAGVTEALLQSHERVPLDGVEVPLVHLLPACPWPDGRVRGLRARGGVVVDLVWSGGRVTTATLRSDRDVAVVVERGGERVPVHLSAGEAATLP</sequence>
<feature type="domain" description="Glycosyl hydrolase family 95 catalytic" evidence="4">
    <location>
        <begin position="301"/>
        <end position="731"/>
    </location>
</feature>
<evidence type="ECO:0000259" key="2">
    <source>
        <dbReference type="Pfam" id="PF14498"/>
    </source>
</evidence>
<dbReference type="RefSeq" id="WP_158292680.1">
    <property type="nucleotide sequence ID" value="NZ_RHPJ01000005.1"/>
</dbReference>
<dbReference type="InterPro" id="IPR012341">
    <property type="entry name" value="6hp_glycosidase-like_sf"/>
</dbReference>
<evidence type="ECO:0000259" key="4">
    <source>
        <dbReference type="Pfam" id="PF22124"/>
    </source>
</evidence>
<dbReference type="Gene3D" id="1.50.10.10">
    <property type="match status" value="1"/>
</dbReference>
<dbReference type="InterPro" id="IPR054363">
    <property type="entry name" value="GH95_cat"/>
</dbReference>
<dbReference type="Pfam" id="PF22124">
    <property type="entry name" value="Glyco_hydro_95_cat"/>
    <property type="match status" value="1"/>
</dbReference>
<evidence type="ECO:0000259" key="3">
    <source>
        <dbReference type="Pfam" id="PF21307"/>
    </source>
</evidence>